<organism evidence="1 2">
    <name type="scientific">Romanomermis culicivorax</name>
    <name type="common">Nematode worm</name>
    <dbReference type="NCBI Taxonomy" id="13658"/>
    <lineage>
        <taxon>Eukaryota</taxon>
        <taxon>Metazoa</taxon>
        <taxon>Ecdysozoa</taxon>
        <taxon>Nematoda</taxon>
        <taxon>Enoplea</taxon>
        <taxon>Dorylaimia</taxon>
        <taxon>Mermithida</taxon>
        <taxon>Mermithoidea</taxon>
        <taxon>Mermithidae</taxon>
        <taxon>Romanomermis</taxon>
    </lineage>
</organism>
<evidence type="ECO:0000313" key="1">
    <source>
        <dbReference type="Proteomes" id="UP000887565"/>
    </source>
</evidence>
<proteinExistence type="predicted"/>
<reference evidence="2" key="1">
    <citation type="submission" date="2022-11" db="UniProtKB">
        <authorList>
            <consortium name="WormBaseParasite"/>
        </authorList>
    </citation>
    <scope>IDENTIFICATION</scope>
</reference>
<sequence length="65" mass="7327">VNNYCTPEVAKTEWATKNLSVQLKFFPKLHILQPGPCKKTLLLAHSFSAKVMKGYERVKCGSGCW</sequence>
<name>A0A915I0T6_ROMCU</name>
<protein>
    <submittedName>
        <fullName evidence="2">Uncharacterized protein</fullName>
    </submittedName>
</protein>
<dbReference type="WBParaSite" id="nRc.2.0.1.t07314-RA">
    <property type="protein sequence ID" value="nRc.2.0.1.t07314-RA"/>
    <property type="gene ID" value="nRc.2.0.1.g07314"/>
</dbReference>
<dbReference type="AlphaFoldDB" id="A0A915I0T6"/>
<dbReference type="Proteomes" id="UP000887565">
    <property type="component" value="Unplaced"/>
</dbReference>
<evidence type="ECO:0000313" key="2">
    <source>
        <dbReference type="WBParaSite" id="nRc.2.0.1.t07314-RA"/>
    </source>
</evidence>
<accession>A0A915I0T6</accession>
<keyword evidence="1" id="KW-1185">Reference proteome</keyword>